<reference evidence="7" key="1">
    <citation type="submission" date="2023-10" db="EMBL/GenBank/DDBJ databases">
        <authorList>
            <person name="Noh H."/>
        </authorList>
    </citation>
    <scope>NUCLEOTIDE SEQUENCE</scope>
    <source>
        <strain evidence="7">DUCC4014</strain>
    </source>
</reference>
<dbReference type="GO" id="GO:0005730">
    <property type="term" value="C:nucleolus"/>
    <property type="evidence" value="ECO:0007669"/>
    <property type="project" value="UniProtKB-SubCell"/>
</dbReference>
<dbReference type="PANTHER" id="PTHR14440">
    <property type="entry name" value="DNA-DIRECTED RNA POLYMERASE I SUBUNIT RPA49"/>
    <property type="match status" value="1"/>
</dbReference>
<dbReference type="InterPro" id="IPR009668">
    <property type="entry name" value="RNA_pol-assoc_fac_A49-like"/>
</dbReference>
<keyword evidence="4" id="KW-0804">Transcription</keyword>
<comment type="subcellular location">
    <subcellularLocation>
        <location evidence="1">Nucleus</location>
        <location evidence="1">Nucleolus</location>
    </subcellularLocation>
</comment>
<evidence type="ECO:0000256" key="6">
    <source>
        <dbReference type="SAM" id="MobiDB-lite"/>
    </source>
</evidence>
<evidence type="ECO:0000256" key="4">
    <source>
        <dbReference type="ARBA" id="ARBA00023163"/>
    </source>
</evidence>
<dbReference type="GO" id="GO:0000428">
    <property type="term" value="C:DNA-directed RNA polymerase complex"/>
    <property type="evidence" value="ECO:0007669"/>
    <property type="project" value="UniProtKB-KW"/>
</dbReference>
<feature type="region of interest" description="Disordered" evidence="6">
    <location>
        <begin position="1"/>
        <end position="21"/>
    </location>
</feature>
<keyword evidence="8" id="KW-1185">Reference proteome</keyword>
<organism evidence="7 8">
    <name type="scientific">Vanrija pseudolonga</name>
    <dbReference type="NCBI Taxonomy" id="143232"/>
    <lineage>
        <taxon>Eukaryota</taxon>
        <taxon>Fungi</taxon>
        <taxon>Dikarya</taxon>
        <taxon>Basidiomycota</taxon>
        <taxon>Agaricomycotina</taxon>
        <taxon>Tremellomycetes</taxon>
        <taxon>Trichosporonales</taxon>
        <taxon>Trichosporonaceae</taxon>
        <taxon>Vanrija</taxon>
    </lineage>
</organism>
<dbReference type="Pfam" id="PF06870">
    <property type="entry name" value="RNA_pol_I_A49"/>
    <property type="match status" value="1"/>
</dbReference>
<protein>
    <submittedName>
        <fullName evidence="7">DNA-directed RNA polymerase I subunit rpa49</fullName>
    </submittedName>
</protein>
<proteinExistence type="inferred from homology"/>
<dbReference type="Proteomes" id="UP000827549">
    <property type="component" value="Chromosome 3"/>
</dbReference>
<evidence type="ECO:0000313" key="8">
    <source>
        <dbReference type="Proteomes" id="UP000827549"/>
    </source>
</evidence>
<dbReference type="GeneID" id="87807822"/>
<comment type="similarity">
    <text evidence="2">Belongs to the eukaryotic RPA49/POLR1E RNA polymerase subunit family.</text>
</comment>
<gene>
    <name evidence="7" type="primary">rpa49</name>
    <name evidence="7" type="ORF">LOC62_03G004584</name>
</gene>
<feature type="region of interest" description="Disordered" evidence="6">
    <location>
        <begin position="198"/>
        <end position="217"/>
    </location>
</feature>
<dbReference type="GO" id="GO:0006351">
    <property type="term" value="P:DNA-templated transcription"/>
    <property type="evidence" value="ECO:0007669"/>
    <property type="project" value="InterPro"/>
</dbReference>
<keyword evidence="3 7" id="KW-0240">DNA-directed RNA polymerase</keyword>
<evidence type="ECO:0000256" key="2">
    <source>
        <dbReference type="ARBA" id="ARBA00009430"/>
    </source>
</evidence>
<dbReference type="AlphaFoldDB" id="A0AAF1BHF8"/>
<name>A0AAF1BHF8_9TREE</name>
<evidence type="ECO:0000313" key="7">
    <source>
        <dbReference type="EMBL" id="WOO81056.1"/>
    </source>
</evidence>
<accession>A0AAF1BHF8</accession>
<evidence type="ECO:0000256" key="5">
    <source>
        <dbReference type="ARBA" id="ARBA00023242"/>
    </source>
</evidence>
<sequence>MASSSQDQTKKSKKRKSMASNGIASEVNVVVAESSTGVGPAFVNFPSVRPSSKTPFQIYSRDPSATTEDITKQRTIIAGETDDVEYFSTNRDYNTSGEGSDCQYVPALYDPSTKTLHVHQSTPLYLLAHRVKRMREAPLLSTGPSAEAMQWKVKRNDLGEAFGTRKAKSQIKAEERNKVDINAMQGVRGNLMQSIGGKEAKEEGPVPPSELIPVPNLETSNPAEVYSRDAIIPPAEWSSMNVTPITQATDDRGRSAALPYRRSRWIEDKLRVAVSAPSSTRKNSLRMLYYLACLLQFYNFAGQLSKTSKSELPAKFPGVPQQVLNGLLTRFAEPQGKQFTVTEKTKTKLLAWICVCYLACDGWSVDISRVARDLSLTPAKVTDMFKSLGCSADLASTAEREKLGVSQADAAKLRRAVLKAPVKFPKIKRRGPTKR</sequence>
<keyword evidence="5" id="KW-0539">Nucleus</keyword>
<evidence type="ECO:0000256" key="3">
    <source>
        <dbReference type="ARBA" id="ARBA00022478"/>
    </source>
</evidence>
<evidence type="ECO:0000256" key="1">
    <source>
        <dbReference type="ARBA" id="ARBA00004604"/>
    </source>
</evidence>
<dbReference type="EMBL" id="CP086716">
    <property type="protein sequence ID" value="WOO81056.1"/>
    <property type="molecule type" value="Genomic_DNA"/>
</dbReference>
<dbReference type="GO" id="GO:0003677">
    <property type="term" value="F:DNA binding"/>
    <property type="evidence" value="ECO:0007669"/>
    <property type="project" value="InterPro"/>
</dbReference>
<dbReference type="RefSeq" id="XP_062627088.1">
    <property type="nucleotide sequence ID" value="XM_062771104.1"/>
</dbReference>